<dbReference type="InterPro" id="IPR038765">
    <property type="entry name" value="Papain-like_cys_pep_sf"/>
</dbReference>
<dbReference type="PANTHER" id="PTHR43982">
    <property type="entry name" value="UBIQUITIN CARBOXYL-TERMINAL HYDROLASE"/>
    <property type="match status" value="1"/>
</dbReference>
<dbReference type="InterPro" id="IPR044635">
    <property type="entry name" value="UBP14-like"/>
</dbReference>
<evidence type="ECO:0000256" key="7">
    <source>
        <dbReference type="SAM" id="MobiDB-lite"/>
    </source>
</evidence>
<dbReference type="GO" id="GO:0043161">
    <property type="term" value="P:proteasome-mediated ubiquitin-dependent protein catabolic process"/>
    <property type="evidence" value="ECO:0007669"/>
    <property type="project" value="InterPro"/>
</dbReference>
<dbReference type="SUPFAM" id="SSF54236">
    <property type="entry name" value="Ubiquitin-like"/>
    <property type="match status" value="1"/>
</dbReference>
<keyword evidence="4" id="KW-0833">Ubl conjugation pathway</keyword>
<keyword evidence="5" id="KW-0378">Hydrolase</keyword>
<dbReference type="InterPro" id="IPR029071">
    <property type="entry name" value="Ubiquitin-like_domsf"/>
</dbReference>
<dbReference type="AlphaFoldDB" id="A0A5B0NBL4"/>
<dbReference type="InterPro" id="IPR001394">
    <property type="entry name" value="Peptidase_C19_UCH"/>
</dbReference>
<evidence type="ECO:0000259" key="8">
    <source>
        <dbReference type="PROSITE" id="PS50053"/>
    </source>
</evidence>
<dbReference type="CDD" id="cd16104">
    <property type="entry name" value="Ubl_USP14_like"/>
    <property type="match status" value="1"/>
</dbReference>
<dbReference type="SUPFAM" id="SSF54001">
    <property type="entry name" value="Cysteine proteinases"/>
    <property type="match status" value="1"/>
</dbReference>
<comment type="catalytic activity">
    <reaction evidence="1">
        <text>Thiol-dependent hydrolysis of ester, thioester, amide, peptide and isopeptide bonds formed by the C-terminal Gly of ubiquitin (a 76-residue protein attached to proteins as an intracellular targeting signal).</text>
        <dbReference type="EC" id="3.4.19.12"/>
    </reaction>
</comment>
<dbReference type="Pfam" id="PF00443">
    <property type="entry name" value="UCH"/>
    <property type="match status" value="1"/>
</dbReference>
<dbReference type="SMART" id="SM00213">
    <property type="entry name" value="UBQ"/>
    <property type="match status" value="1"/>
</dbReference>
<dbReference type="InterPro" id="IPR028889">
    <property type="entry name" value="USP"/>
</dbReference>
<dbReference type="InterPro" id="IPR000626">
    <property type="entry name" value="Ubiquitin-like_dom"/>
</dbReference>
<keyword evidence="3" id="KW-0645">Protease</keyword>
<proteinExistence type="predicted"/>
<dbReference type="Proteomes" id="UP000325313">
    <property type="component" value="Unassembled WGS sequence"/>
</dbReference>
<evidence type="ECO:0000256" key="5">
    <source>
        <dbReference type="ARBA" id="ARBA00022801"/>
    </source>
</evidence>
<feature type="region of interest" description="Disordered" evidence="7">
    <location>
        <begin position="509"/>
        <end position="535"/>
    </location>
</feature>
<feature type="compositionally biased region" description="Basic and acidic residues" evidence="7">
    <location>
        <begin position="525"/>
        <end position="535"/>
    </location>
</feature>
<evidence type="ECO:0000256" key="6">
    <source>
        <dbReference type="ARBA" id="ARBA00022807"/>
    </source>
</evidence>
<dbReference type="EMBL" id="VDEP01000414">
    <property type="protein sequence ID" value="KAA1086082.1"/>
    <property type="molecule type" value="Genomic_DNA"/>
</dbReference>
<evidence type="ECO:0000313" key="11">
    <source>
        <dbReference type="Proteomes" id="UP000325313"/>
    </source>
</evidence>
<feature type="region of interest" description="Disordered" evidence="7">
    <location>
        <begin position="365"/>
        <end position="422"/>
    </location>
</feature>
<organism evidence="10 11">
    <name type="scientific">Puccinia graminis f. sp. tritici</name>
    <dbReference type="NCBI Taxonomy" id="56615"/>
    <lineage>
        <taxon>Eukaryota</taxon>
        <taxon>Fungi</taxon>
        <taxon>Dikarya</taxon>
        <taxon>Basidiomycota</taxon>
        <taxon>Pucciniomycotina</taxon>
        <taxon>Pucciniomycetes</taxon>
        <taxon>Pucciniales</taxon>
        <taxon>Pucciniaceae</taxon>
        <taxon>Puccinia</taxon>
    </lineage>
</organism>
<accession>A0A5B0NBL4</accession>
<dbReference type="CDD" id="cd02657">
    <property type="entry name" value="Peptidase_C19A"/>
    <property type="match status" value="1"/>
</dbReference>
<dbReference type="GO" id="GO:0070628">
    <property type="term" value="F:proteasome binding"/>
    <property type="evidence" value="ECO:0007669"/>
    <property type="project" value="TreeGrafter"/>
</dbReference>
<keyword evidence="6" id="KW-0788">Thiol protease</keyword>
<evidence type="ECO:0000256" key="4">
    <source>
        <dbReference type="ARBA" id="ARBA00022786"/>
    </source>
</evidence>
<evidence type="ECO:0000256" key="3">
    <source>
        <dbReference type="ARBA" id="ARBA00022670"/>
    </source>
</evidence>
<reference evidence="10 11" key="1">
    <citation type="submission" date="2019-05" db="EMBL/GenBank/DDBJ databases">
        <title>Emergence of the Ug99 lineage of the wheat stem rust pathogen through somatic hybridization.</title>
        <authorList>
            <person name="Li F."/>
            <person name="Upadhyaya N.M."/>
            <person name="Sperschneider J."/>
            <person name="Matny O."/>
            <person name="Nguyen-Phuc H."/>
            <person name="Mago R."/>
            <person name="Raley C."/>
            <person name="Miller M.E."/>
            <person name="Silverstein K.A.T."/>
            <person name="Henningsen E."/>
            <person name="Hirsch C.D."/>
            <person name="Visser B."/>
            <person name="Pretorius Z.A."/>
            <person name="Steffenson B.J."/>
            <person name="Schwessinger B."/>
            <person name="Dodds P.N."/>
            <person name="Figueroa M."/>
        </authorList>
    </citation>
    <scope>NUCLEOTIDE SEQUENCE [LARGE SCALE GENOMIC DNA]</scope>
    <source>
        <strain evidence="10 11">Ug99</strain>
    </source>
</reference>
<feature type="domain" description="USP" evidence="9">
    <location>
        <begin position="106"/>
        <end position="573"/>
    </location>
</feature>
<feature type="domain" description="Ubiquitin-like" evidence="8">
    <location>
        <begin position="5"/>
        <end position="73"/>
    </location>
</feature>
<feature type="compositionally biased region" description="Low complexity" evidence="7">
    <location>
        <begin position="515"/>
        <end position="524"/>
    </location>
</feature>
<protein>
    <recommendedName>
        <fullName evidence="2">ubiquitinyl hydrolase 1</fullName>
        <ecNumber evidence="2">3.4.19.12</ecNumber>
    </recommendedName>
</protein>
<dbReference type="GO" id="GO:0061136">
    <property type="term" value="P:regulation of proteasomal protein catabolic process"/>
    <property type="evidence" value="ECO:0007669"/>
    <property type="project" value="TreeGrafter"/>
</dbReference>
<sequence>MAGSFPVSVKHGQKKYDLQLDTSQPPSAFKQAIYQLTGVAPIQQKILVKGGQLKDESDWSKLAIKPGHQFMLIGTAGELPPPPTQQTIFVEDLTETELAEADPFPAGLENLGNTCYLNSTVQVLRAIPELQTNLTKYTRAADPSRNDVALTCSLRDTYQDLTKSSDGYSPFNLIATLRSYAPQFAQQTQGHYAQQDAEECWVQLLSAVRSTLDSSVGTDGKFVERYLTGELETETKCTEAPEEPPTISKEKWLELKCNISISTNYMITGIQDGLKQPLEKLSPSLGRSAQYLQTSKISRLPAYLAIHMVRFYWRRDINKKTKIMRKVKFPFNLDLTDLLSDKLKSQVGPAASKLKDIEKDRRERIKIQKKKKIAKEESSKNQMAIDQQPNGAGAASTSSAPPPTEEKPIEGAQEEEEEDEATIREREAAVLMSLMDPELVNDVGTNPTAQYELCGIVTHKGASADGGPSSSLNLSQKKTSLGTHSIDNFDLGVAGHYMAWVRCDAAKANPNLPQPSTSEPSSSTKKLEHQDPDDQEWYKFDDEKVSVVHKDKILGLDGGGEDSIAYILLYRPTKI</sequence>
<dbReference type="Pfam" id="PF00240">
    <property type="entry name" value="ubiquitin"/>
    <property type="match status" value="1"/>
</dbReference>
<dbReference type="Gene3D" id="3.90.70.10">
    <property type="entry name" value="Cysteine proteinases"/>
    <property type="match status" value="1"/>
</dbReference>
<evidence type="ECO:0000256" key="1">
    <source>
        <dbReference type="ARBA" id="ARBA00000707"/>
    </source>
</evidence>
<evidence type="ECO:0000259" key="9">
    <source>
        <dbReference type="PROSITE" id="PS50235"/>
    </source>
</evidence>
<dbReference type="GO" id="GO:0004843">
    <property type="term" value="F:cysteine-type deubiquitinase activity"/>
    <property type="evidence" value="ECO:0007669"/>
    <property type="project" value="UniProtKB-EC"/>
</dbReference>
<dbReference type="Gene3D" id="3.10.20.90">
    <property type="entry name" value="Phosphatidylinositol 3-kinase Catalytic Subunit, Chain A, domain 1"/>
    <property type="match status" value="1"/>
</dbReference>
<dbReference type="PROSITE" id="PS50053">
    <property type="entry name" value="UBIQUITIN_2"/>
    <property type="match status" value="1"/>
</dbReference>
<evidence type="ECO:0000256" key="2">
    <source>
        <dbReference type="ARBA" id="ARBA00012759"/>
    </source>
</evidence>
<comment type="caution">
    <text evidence="10">The sequence shown here is derived from an EMBL/GenBank/DDBJ whole genome shotgun (WGS) entry which is preliminary data.</text>
</comment>
<evidence type="ECO:0000313" key="10">
    <source>
        <dbReference type="EMBL" id="KAA1086082.1"/>
    </source>
</evidence>
<dbReference type="PANTHER" id="PTHR43982:SF1">
    <property type="entry name" value="UBIQUITIN CARBOXYL-TERMINAL HYDROLASE 14"/>
    <property type="match status" value="1"/>
</dbReference>
<dbReference type="GO" id="GO:0016579">
    <property type="term" value="P:protein deubiquitination"/>
    <property type="evidence" value="ECO:0007669"/>
    <property type="project" value="InterPro"/>
</dbReference>
<dbReference type="InterPro" id="IPR018200">
    <property type="entry name" value="USP_CS"/>
</dbReference>
<name>A0A5B0NBL4_PUCGR</name>
<dbReference type="EC" id="3.4.19.12" evidence="2"/>
<gene>
    <name evidence="10" type="primary">UBP6_1</name>
    <name evidence="10" type="ORF">PGTUg99_015394</name>
</gene>
<dbReference type="PROSITE" id="PS50235">
    <property type="entry name" value="USP_3"/>
    <property type="match status" value="1"/>
</dbReference>
<feature type="compositionally biased region" description="Polar residues" evidence="7">
    <location>
        <begin position="381"/>
        <end position="390"/>
    </location>
</feature>
<dbReference type="PROSITE" id="PS00972">
    <property type="entry name" value="USP_1"/>
    <property type="match status" value="1"/>
</dbReference>